<evidence type="ECO:0000256" key="1">
    <source>
        <dbReference type="SAM" id="MobiDB-lite"/>
    </source>
</evidence>
<feature type="transmembrane region" description="Helical" evidence="2">
    <location>
        <begin position="235"/>
        <end position="258"/>
    </location>
</feature>
<protein>
    <submittedName>
        <fullName evidence="3">Uncharacterized protein</fullName>
    </submittedName>
</protein>
<sequence>MWVVVFDTLAHSQQLVNIVVTASLFGIASSLAVASVYTLTAKGVYRRSAAWQLAAILVLYASTATFTGAALRAVFATASQAQAAANAISECDVQALFNPIAVYAVGDRMTCIQTGTLVVNIAVGDAVVWWRVYMLWPGVKEKRVILAVSSLLLAATFAISVVDTCGACNFNLSIVESTPGNGQLFSGTTFGVIAAGMSLATNAVATCFTAYRVWIHIRSLGHLSRKLALTGSEQILVLIAESGFVYSAIWVLVVVWQGGENNHNIFSHDTGSASFWGVLGYFVNGGLVPVIAIYPMFIIVMVALKRTQTDGPYIFSTQIPCESHIPAAASPVTPTTQGGSDRSGRRLVVSRSSIVGSDSAMAESERDVERAL</sequence>
<evidence type="ECO:0000256" key="2">
    <source>
        <dbReference type="SAM" id="Phobius"/>
    </source>
</evidence>
<dbReference type="EMBL" id="ML211136">
    <property type="protein sequence ID" value="TFK87854.1"/>
    <property type="molecule type" value="Genomic_DNA"/>
</dbReference>
<feature type="region of interest" description="Disordered" evidence="1">
    <location>
        <begin position="326"/>
        <end position="346"/>
    </location>
</feature>
<reference evidence="3 4" key="1">
    <citation type="journal article" date="2019" name="Nat. Ecol. Evol.">
        <title>Megaphylogeny resolves global patterns of mushroom evolution.</title>
        <authorList>
            <person name="Varga T."/>
            <person name="Krizsan K."/>
            <person name="Foldi C."/>
            <person name="Dima B."/>
            <person name="Sanchez-Garcia M."/>
            <person name="Sanchez-Ramirez S."/>
            <person name="Szollosi G.J."/>
            <person name="Szarkandi J.G."/>
            <person name="Papp V."/>
            <person name="Albert L."/>
            <person name="Andreopoulos W."/>
            <person name="Angelini C."/>
            <person name="Antonin V."/>
            <person name="Barry K.W."/>
            <person name="Bougher N.L."/>
            <person name="Buchanan P."/>
            <person name="Buyck B."/>
            <person name="Bense V."/>
            <person name="Catcheside P."/>
            <person name="Chovatia M."/>
            <person name="Cooper J."/>
            <person name="Damon W."/>
            <person name="Desjardin D."/>
            <person name="Finy P."/>
            <person name="Geml J."/>
            <person name="Haridas S."/>
            <person name="Hughes K."/>
            <person name="Justo A."/>
            <person name="Karasinski D."/>
            <person name="Kautmanova I."/>
            <person name="Kiss B."/>
            <person name="Kocsube S."/>
            <person name="Kotiranta H."/>
            <person name="LaButti K.M."/>
            <person name="Lechner B.E."/>
            <person name="Liimatainen K."/>
            <person name="Lipzen A."/>
            <person name="Lukacs Z."/>
            <person name="Mihaltcheva S."/>
            <person name="Morgado L.N."/>
            <person name="Niskanen T."/>
            <person name="Noordeloos M.E."/>
            <person name="Ohm R.A."/>
            <person name="Ortiz-Santana B."/>
            <person name="Ovrebo C."/>
            <person name="Racz N."/>
            <person name="Riley R."/>
            <person name="Savchenko A."/>
            <person name="Shiryaev A."/>
            <person name="Soop K."/>
            <person name="Spirin V."/>
            <person name="Szebenyi C."/>
            <person name="Tomsovsky M."/>
            <person name="Tulloss R.E."/>
            <person name="Uehling J."/>
            <person name="Grigoriev I.V."/>
            <person name="Vagvolgyi C."/>
            <person name="Papp T."/>
            <person name="Martin F.M."/>
            <person name="Miettinen O."/>
            <person name="Hibbett D.S."/>
            <person name="Nagy L.G."/>
        </authorList>
    </citation>
    <scope>NUCLEOTIDE SEQUENCE [LARGE SCALE GENOMIC DNA]</scope>
    <source>
        <strain evidence="3 4">HHB13444</strain>
    </source>
</reference>
<keyword evidence="2" id="KW-1133">Transmembrane helix</keyword>
<name>A0A5C3PDN8_9APHY</name>
<feature type="transmembrane region" description="Helical" evidence="2">
    <location>
        <begin position="278"/>
        <end position="304"/>
    </location>
</feature>
<feature type="transmembrane region" description="Helical" evidence="2">
    <location>
        <begin position="192"/>
        <end position="214"/>
    </location>
</feature>
<feature type="transmembrane region" description="Helical" evidence="2">
    <location>
        <begin position="15"/>
        <end position="37"/>
    </location>
</feature>
<evidence type="ECO:0000313" key="4">
    <source>
        <dbReference type="Proteomes" id="UP000308197"/>
    </source>
</evidence>
<organism evidence="3 4">
    <name type="scientific">Polyporus arcularius HHB13444</name>
    <dbReference type="NCBI Taxonomy" id="1314778"/>
    <lineage>
        <taxon>Eukaryota</taxon>
        <taxon>Fungi</taxon>
        <taxon>Dikarya</taxon>
        <taxon>Basidiomycota</taxon>
        <taxon>Agaricomycotina</taxon>
        <taxon>Agaricomycetes</taxon>
        <taxon>Polyporales</taxon>
        <taxon>Polyporaceae</taxon>
        <taxon>Polyporus</taxon>
    </lineage>
</organism>
<keyword evidence="2" id="KW-0812">Transmembrane</keyword>
<keyword evidence="2" id="KW-0472">Membrane</keyword>
<dbReference type="Proteomes" id="UP000308197">
    <property type="component" value="Unassembled WGS sequence"/>
</dbReference>
<proteinExistence type="predicted"/>
<accession>A0A5C3PDN8</accession>
<dbReference type="AlphaFoldDB" id="A0A5C3PDN8"/>
<gene>
    <name evidence="3" type="ORF">K466DRAFT_586043</name>
</gene>
<dbReference type="InParanoid" id="A0A5C3PDN8"/>
<feature type="transmembrane region" description="Helical" evidence="2">
    <location>
        <begin position="49"/>
        <end position="71"/>
    </location>
</feature>
<feature type="transmembrane region" description="Helical" evidence="2">
    <location>
        <begin position="112"/>
        <end position="132"/>
    </location>
</feature>
<feature type="transmembrane region" description="Helical" evidence="2">
    <location>
        <begin position="144"/>
        <end position="172"/>
    </location>
</feature>
<keyword evidence="4" id="KW-1185">Reference proteome</keyword>
<evidence type="ECO:0000313" key="3">
    <source>
        <dbReference type="EMBL" id="TFK87854.1"/>
    </source>
</evidence>